<feature type="domain" description="DUF7918" evidence="3">
    <location>
        <begin position="85"/>
        <end position="275"/>
    </location>
</feature>
<feature type="compositionally biased region" description="Polar residues" evidence="2">
    <location>
        <begin position="328"/>
        <end position="337"/>
    </location>
</feature>
<dbReference type="AlphaFoldDB" id="A0A4Y9YXQ5"/>
<dbReference type="PANTHER" id="PTHR36223:SF1">
    <property type="entry name" value="TRANSCRIPTION ELONGATION FACTOR EAF N-TERMINAL DOMAIN-CONTAINING PROTEIN"/>
    <property type="match status" value="1"/>
</dbReference>
<evidence type="ECO:0000256" key="1">
    <source>
        <dbReference type="SAM" id="Coils"/>
    </source>
</evidence>
<dbReference type="OrthoDB" id="3364132at2759"/>
<dbReference type="Pfam" id="PF25534">
    <property type="entry name" value="DUF7918"/>
    <property type="match status" value="1"/>
</dbReference>
<gene>
    <name evidence="4" type="ORF">EVG20_g5173</name>
</gene>
<keyword evidence="5" id="KW-1185">Reference proteome</keyword>
<dbReference type="PANTHER" id="PTHR36223">
    <property type="entry name" value="BETA-LACTAMASE-TYPE TRANSPEPTIDASE FOLD DOMAIN CONTAINING PROTEIN"/>
    <property type="match status" value="1"/>
</dbReference>
<organism evidence="4 5">
    <name type="scientific">Dentipellis fragilis</name>
    <dbReference type="NCBI Taxonomy" id="205917"/>
    <lineage>
        <taxon>Eukaryota</taxon>
        <taxon>Fungi</taxon>
        <taxon>Dikarya</taxon>
        <taxon>Basidiomycota</taxon>
        <taxon>Agaricomycotina</taxon>
        <taxon>Agaricomycetes</taxon>
        <taxon>Russulales</taxon>
        <taxon>Hericiaceae</taxon>
        <taxon>Dentipellis</taxon>
    </lineage>
</organism>
<feature type="region of interest" description="Disordered" evidence="2">
    <location>
        <begin position="284"/>
        <end position="337"/>
    </location>
</feature>
<evidence type="ECO:0000313" key="5">
    <source>
        <dbReference type="Proteomes" id="UP000298327"/>
    </source>
</evidence>
<protein>
    <recommendedName>
        <fullName evidence="3">DUF7918 domain-containing protein</fullName>
    </recommendedName>
</protein>
<comment type="caution">
    <text evidence="4">The sequence shown here is derived from an EMBL/GenBank/DDBJ whole genome shotgun (WGS) entry which is preliminary data.</text>
</comment>
<proteinExistence type="predicted"/>
<dbReference type="EMBL" id="SEOQ01000296">
    <property type="protein sequence ID" value="TFY65909.1"/>
    <property type="molecule type" value="Genomic_DNA"/>
</dbReference>
<name>A0A4Y9YXQ5_9AGAM</name>
<evidence type="ECO:0000313" key="4">
    <source>
        <dbReference type="EMBL" id="TFY65909.1"/>
    </source>
</evidence>
<evidence type="ECO:0000256" key="2">
    <source>
        <dbReference type="SAM" id="MobiDB-lite"/>
    </source>
</evidence>
<keyword evidence="1" id="KW-0175">Coiled coil</keyword>
<sequence length="441" mass="48736">MMSSCQASARPVVLSGAAAGNATGTNATFGQLHSLLSSPHHPHNSFSAGHQREQDIDTLAHHLLQHTHNSQLAHDNVFCGEELPQYNVKQDGKIISCMIPSEVGKDFTVYLQKYTDIDDDLLLDLFLDGEHAAHTILCKNDKEAVIEGFSMQLGLISLFTFAKIEVQILDQDEGTLSSGDVGLIEIKVHRIEILGVNHDVEMAFKPPKVISQGTASEKSKLAGANCVVAGEEVAIEEEDSSHWSYIFCDPEDEPYAVFHFRHLPLELLQAKGILPVENQAVPLPQVEPQEEKHVYTPKRQRESEELSYETEGRPIKHHQADEQPALASGSTDAASQMGNIVPEKGVKKETAPSHTERMKALEAKIQAHKRDIHKHEAIIHEQQAEIHTHHKMIHTYEAQLADFKAQEDIQGSLKEERKSSPIFVGGAQGTGSVIDLTLDNE</sequence>
<reference evidence="4 5" key="1">
    <citation type="submission" date="2019-02" db="EMBL/GenBank/DDBJ databases">
        <title>Genome sequencing of the rare red list fungi Dentipellis fragilis.</title>
        <authorList>
            <person name="Buettner E."/>
            <person name="Kellner H."/>
        </authorList>
    </citation>
    <scope>NUCLEOTIDE SEQUENCE [LARGE SCALE GENOMIC DNA]</scope>
    <source>
        <strain evidence="4 5">DSM 105465</strain>
    </source>
</reference>
<dbReference type="Proteomes" id="UP000298327">
    <property type="component" value="Unassembled WGS sequence"/>
</dbReference>
<feature type="compositionally biased region" description="Basic and acidic residues" evidence="2">
    <location>
        <begin position="289"/>
        <end position="321"/>
    </location>
</feature>
<feature type="region of interest" description="Disordered" evidence="2">
    <location>
        <begin position="422"/>
        <end position="441"/>
    </location>
</feature>
<dbReference type="InterPro" id="IPR057678">
    <property type="entry name" value="DUF7918"/>
</dbReference>
<feature type="coiled-coil region" evidence="1">
    <location>
        <begin position="351"/>
        <end position="385"/>
    </location>
</feature>
<accession>A0A4Y9YXQ5</accession>
<evidence type="ECO:0000259" key="3">
    <source>
        <dbReference type="Pfam" id="PF25534"/>
    </source>
</evidence>